<feature type="transmembrane region" description="Helical" evidence="7">
    <location>
        <begin position="17"/>
        <end position="39"/>
    </location>
</feature>
<keyword evidence="2 7" id="KW-0812">Transmembrane</keyword>
<keyword evidence="3" id="KW-0547">Nucleotide-binding</keyword>
<dbReference type="RefSeq" id="WP_052678360.1">
    <property type="nucleotide sequence ID" value="NZ_CAWQZC010000030.1"/>
</dbReference>
<organism evidence="11 13">
    <name type="scientific">Moritella viscosa</name>
    <dbReference type="NCBI Taxonomy" id="80854"/>
    <lineage>
        <taxon>Bacteria</taxon>
        <taxon>Pseudomonadati</taxon>
        <taxon>Pseudomonadota</taxon>
        <taxon>Gammaproteobacteria</taxon>
        <taxon>Alteromonadales</taxon>
        <taxon>Moritellaceae</taxon>
        <taxon>Moritella</taxon>
    </lineage>
</organism>
<dbReference type="InterPro" id="IPR017871">
    <property type="entry name" value="ABC_transporter-like_CS"/>
</dbReference>
<dbReference type="InterPro" id="IPR027417">
    <property type="entry name" value="P-loop_NTPase"/>
</dbReference>
<dbReference type="GO" id="GO:0140359">
    <property type="term" value="F:ABC-type transporter activity"/>
    <property type="evidence" value="ECO:0007669"/>
    <property type="project" value="InterPro"/>
</dbReference>
<evidence type="ECO:0000256" key="3">
    <source>
        <dbReference type="ARBA" id="ARBA00022741"/>
    </source>
</evidence>
<dbReference type="GO" id="GO:0016887">
    <property type="term" value="F:ATP hydrolysis activity"/>
    <property type="evidence" value="ECO:0007669"/>
    <property type="project" value="InterPro"/>
</dbReference>
<dbReference type="InterPro" id="IPR039421">
    <property type="entry name" value="Type_1_exporter"/>
</dbReference>
<evidence type="ECO:0000256" key="5">
    <source>
        <dbReference type="ARBA" id="ARBA00022989"/>
    </source>
</evidence>
<evidence type="ECO:0000259" key="9">
    <source>
        <dbReference type="PROSITE" id="PS50929"/>
    </source>
</evidence>
<dbReference type="EMBL" id="FPLD01000087">
    <property type="protein sequence ID" value="SGZ07920.1"/>
    <property type="molecule type" value="Genomic_DNA"/>
</dbReference>
<dbReference type="PANTHER" id="PTHR24221:SF654">
    <property type="entry name" value="ATP-BINDING CASSETTE SUB-FAMILY B MEMBER 6"/>
    <property type="match status" value="1"/>
</dbReference>
<dbReference type="SMART" id="SM00382">
    <property type="entry name" value="AAA"/>
    <property type="match status" value="1"/>
</dbReference>
<dbReference type="PROSITE" id="PS00211">
    <property type="entry name" value="ABC_TRANSPORTER_1"/>
    <property type="match status" value="1"/>
</dbReference>
<dbReference type="PROSITE" id="PS50893">
    <property type="entry name" value="ABC_TRANSPORTER_2"/>
    <property type="match status" value="1"/>
</dbReference>
<keyword evidence="5 7" id="KW-1133">Transmembrane helix</keyword>
<dbReference type="OrthoDB" id="9760776at2"/>
<feature type="domain" description="ABC transporter" evidence="8">
    <location>
        <begin position="326"/>
        <end position="549"/>
    </location>
</feature>
<dbReference type="NCBIfam" id="TIGR01194">
    <property type="entry name" value="cyc_pep_trnsptr"/>
    <property type="match status" value="1"/>
</dbReference>
<dbReference type="GO" id="GO:0034040">
    <property type="term" value="F:ATPase-coupled lipid transmembrane transporter activity"/>
    <property type="evidence" value="ECO:0007669"/>
    <property type="project" value="TreeGrafter"/>
</dbReference>
<sequence length="550" mass="61643">MNATLILSLLKGDYSKFIVAIFLSALSAAAGVSVIAFINEAISRLSVGADFPITLFFALIFLLFGLSYISQSQITRLGHRVVYELRLSISRRLMNMSVERIDQLGQPTILATLTKDITAISQAFNSLPFVVFGASVVLFTYAYLFWLSATFFIATLVMSTVSIIFGRRLMIASRDYKKRVRENDDVLFDSYDAMLRGRNELKLSQERRTSFYHSQLEPSAEQARILDTKADRLNVLNGSWINTSVLLLIALVLLMHTQFQIGTSEQVTGYALAILFLRSPLAGFVGSLPALIIGSVAYAKVSSLDLAEDKNELNSLPALQTSWKTLQLDQIEYDYPSEDGESGFSVGPINLTINQGELIFWVGGNGCGKSTCARLLTGLYSAHRGTITFSDTVINEHNIDWYRNHFSVVFADFYLFKNIINENGVKPDPELVEHYLTKLALNNKVEVVDGRLSTTELSQGQRKRLALLLAYLEDRSIIVLDEWAADQDPTFRRIFYTELLPELKARGKTIIAITHDDHYFHLADKLYRVDAGQLSLVKNDVNELTMEQAS</sequence>
<dbReference type="EMBL" id="FPLJ01000065">
    <property type="protein sequence ID" value="SGY95737.1"/>
    <property type="molecule type" value="Genomic_DNA"/>
</dbReference>
<dbReference type="Proteomes" id="UP000182660">
    <property type="component" value="Unassembled WGS sequence"/>
</dbReference>
<dbReference type="HOGENOM" id="CLU_023671_1_0_6"/>
<feature type="transmembrane region" description="Helical" evidence="7">
    <location>
        <begin position="51"/>
        <end position="70"/>
    </location>
</feature>
<dbReference type="InterPro" id="IPR005898">
    <property type="entry name" value="Cyc_pep_transpt_SyrD/YojI"/>
</dbReference>
<gene>
    <name evidence="10" type="ORF">MT2528_3064</name>
    <name evidence="11" type="ORF">NVI5450_3260</name>
</gene>
<evidence type="ECO:0000313" key="10">
    <source>
        <dbReference type="EMBL" id="SGY95737.1"/>
    </source>
</evidence>
<evidence type="ECO:0000313" key="12">
    <source>
        <dbReference type="Proteomes" id="UP000182660"/>
    </source>
</evidence>
<dbReference type="GO" id="GO:0015833">
    <property type="term" value="P:peptide transport"/>
    <property type="evidence" value="ECO:0007669"/>
    <property type="project" value="InterPro"/>
</dbReference>
<dbReference type="InterPro" id="IPR003439">
    <property type="entry name" value="ABC_transporter-like_ATP-bd"/>
</dbReference>
<dbReference type="KEGG" id="mvs:MVIS_2998"/>
<dbReference type="InterPro" id="IPR036640">
    <property type="entry name" value="ABC1_TM_sf"/>
</dbReference>
<dbReference type="GO" id="GO:0005524">
    <property type="term" value="F:ATP binding"/>
    <property type="evidence" value="ECO:0007669"/>
    <property type="project" value="UniProtKB-KW"/>
</dbReference>
<reference evidence="10 12" key="1">
    <citation type="submission" date="2016-11" db="EMBL/GenBank/DDBJ databases">
        <authorList>
            <person name="Klemetsen T."/>
        </authorList>
    </citation>
    <scope>NUCLEOTIDE SEQUENCE [LARGE SCALE GENOMIC DNA]</scope>
    <source>
        <strain evidence="10">MT 2528</strain>
    </source>
</reference>
<evidence type="ECO:0000259" key="8">
    <source>
        <dbReference type="PROSITE" id="PS50893"/>
    </source>
</evidence>
<proteinExistence type="predicted"/>
<accession>A0A090IER5</accession>
<evidence type="ECO:0000313" key="13">
    <source>
        <dbReference type="Proteomes" id="UP000183794"/>
    </source>
</evidence>
<feature type="transmembrane region" description="Helical" evidence="7">
    <location>
        <begin position="239"/>
        <end position="261"/>
    </location>
</feature>
<evidence type="ECO:0000256" key="2">
    <source>
        <dbReference type="ARBA" id="ARBA00022692"/>
    </source>
</evidence>
<evidence type="ECO:0000256" key="7">
    <source>
        <dbReference type="SAM" id="Phobius"/>
    </source>
</evidence>
<dbReference type="GeneID" id="61296903"/>
<dbReference type="GO" id="GO:1904680">
    <property type="term" value="F:peptide transmembrane transporter activity"/>
    <property type="evidence" value="ECO:0007669"/>
    <property type="project" value="InterPro"/>
</dbReference>
<feature type="domain" description="ABC transmembrane type-1" evidence="9">
    <location>
        <begin position="18"/>
        <end position="291"/>
    </location>
</feature>
<dbReference type="PROSITE" id="PS50929">
    <property type="entry name" value="ABC_TM1F"/>
    <property type="match status" value="1"/>
</dbReference>
<dbReference type="PANTHER" id="PTHR24221">
    <property type="entry name" value="ATP-BINDING CASSETTE SUB-FAMILY B"/>
    <property type="match status" value="1"/>
</dbReference>
<dbReference type="Pfam" id="PF00664">
    <property type="entry name" value="ABC_membrane"/>
    <property type="match status" value="1"/>
</dbReference>
<dbReference type="SUPFAM" id="SSF52540">
    <property type="entry name" value="P-loop containing nucleoside triphosphate hydrolases"/>
    <property type="match status" value="1"/>
</dbReference>
<dbReference type="Gene3D" id="1.20.1560.10">
    <property type="entry name" value="ABC transporter type 1, transmembrane domain"/>
    <property type="match status" value="1"/>
</dbReference>
<protein>
    <submittedName>
        <fullName evidence="10 11">ABC transporter ATP-binding protein</fullName>
    </submittedName>
</protein>
<feature type="transmembrane region" description="Helical" evidence="7">
    <location>
        <begin position="150"/>
        <end position="171"/>
    </location>
</feature>
<dbReference type="Gene3D" id="3.40.50.300">
    <property type="entry name" value="P-loop containing nucleotide triphosphate hydrolases"/>
    <property type="match status" value="1"/>
</dbReference>
<dbReference type="InterPro" id="IPR003593">
    <property type="entry name" value="AAA+_ATPase"/>
</dbReference>
<dbReference type="Proteomes" id="UP000183794">
    <property type="component" value="Unassembled WGS sequence"/>
</dbReference>
<keyword evidence="12" id="KW-1185">Reference proteome</keyword>
<dbReference type="SUPFAM" id="SSF90123">
    <property type="entry name" value="ABC transporter transmembrane region"/>
    <property type="match status" value="1"/>
</dbReference>
<keyword evidence="4 11" id="KW-0067">ATP-binding</keyword>
<name>A0A090IER5_9GAMM</name>
<dbReference type="GO" id="GO:0005886">
    <property type="term" value="C:plasma membrane"/>
    <property type="evidence" value="ECO:0007669"/>
    <property type="project" value="UniProtKB-SubCell"/>
</dbReference>
<dbReference type="PATRIC" id="fig|80854.5.peg.3179"/>
<feature type="transmembrane region" description="Helical" evidence="7">
    <location>
        <begin position="281"/>
        <end position="301"/>
    </location>
</feature>
<evidence type="ECO:0000256" key="1">
    <source>
        <dbReference type="ARBA" id="ARBA00004651"/>
    </source>
</evidence>
<reference evidence="11 13" key="2">
    <citation type="submission" date="2016-11" db="EMBL/GenBank/DDBJ databases">
        <authorList>
            <person name="Jaros S."/>
            <person name="Januszkiewicz K."/>
            <person name="Wedrychowicz H."/>
        </authorList>
    </citation>
    <scope>NUCLEOTIDE SEQUENCE [LARGE SCALE GENOMIC DNA]</scope>
    <source>
        <strain evidence="11">NVI 5450</strain>
    </source>
</reference>
<evidence type="ECO:0000256" key="6">
    <source>
        <dbReference type="ARBA" id="ARBA00023136"/>
    </source>
</evidence>
<dbReference type="STRING" id="80854.MVIS_2998"/>
<dbReference type="Pfam" id="PF00005">
    <property type="entry name" value="ABC_tran"/>
    <property type="match status" value="1"/>
</dbReference>
<keyword evidence="6 7" id="KW-0472">Membrane</keyword>
<feature type="transmembrane region" description="Helical" evidence="7">
    <location>
        <begin position="123"/>
        <end position="144"/>
    </location>
</feature>
<evidence type="ECO:0000313" key="11">
    <source>
        <dbReference type="EMBL" id="SGZ07920.1"/>
    </source>
</evidence>
<dbReference type="CDD" id="cd03228">
    <property type="entry name" value="ABCC_MRP_Like"/>
    <property type="match status" value="1"/>
</dbReference>
<dbReference type="AlphaFoldDB" id="A0A090IER5"/>
<comment type="subcellular location">
    <subcellularLocation>
        <location evidence="1">Cell membrane</location>
        <topology evidence="1">Multi-pass membrane protein</topology>
    </subcellularLocation>
</comment>
<evidence type="ECO:0000256" key="4">
    <source>
        <dbReference type="ARBA" id="ARBA00022840"/>
    </source>
</evidence>
<dbReference type="InterPro" id="IPR011527">
    <property type="entry name" value="ABC1_TM_dom"/>
</dbReference>